<dbReference type="AlphaFoldDB" id="A0A653D099"/>
<feature type="compositionally biased region" description="Polar residues" evidence="1">
    <location>
        <begin position="418"/>
        <end position="428"/>
    </location>
</feature>
<dbReference type="Proteomes" id="UP000410492">
    <property type="component" value="Unassembled WGS sequence"/>
</dbReference>
<accession>A0A653D099</accession>
<gene>
    <name evidence="2" type="ORF">CALMAC_LOCUS13186</name>
</gene>
<feature type="region of interest" description="Disordered" evidence="1">
    <location>
        <begin position="397"/>
        <end position="458"/>
    </location>
</feature>
<feature type="compositionally biased region" description="Basic and acidic residues" evidence="1">
    <location>
        <begin position="10"/>
        <end position="36"/>
    </location>
</feature>
<evidence type="ECO:0000256" key="1">
    <source>
        <dbReference type="SAM" id="MobiDB-lite"/>
    </source>
</evidence>
<organism evidence="2 3">
    <name type="scientific">Callosobruchus maculatus</name>
    <name type="common">Southern cowpea weevil</name>
    <name type="synonym">Pulse bruchid</name>
    <dbReference type="NCBI Taxonomy" id="64391"/>
    <lineage>
        <taxon>Eukaryota</taxon>
        <taxon>Metazoa</taxon>
        <taxon>Ecdysozoa</taxon>
        <taxon>Arthropoda</taxon>
        <taxon>Hexapoda</taxon>
        <taxon>Insecta</taxon>
        <taxon>Pterygota</taxon>
        <taxon>Neoptera</taxon>
        <taxon>Endopterygota</taxon>
        <taxon>Coleoptera</taxon>
        <taxon>Polyphaga</taxon>
        <taxon>Cucujiformia</taxon>
        <taxon>Chrysomeloidea</taxon>
        <taxon>Chrysomelidae</taxon>
        <taxon>Bruchinae</taxon>
        <taxon>Bruchini</taxon>
        <taxon>Callosobruchus</taxon>
    </lineage>
</organism>
<feature type="region of interest" description="Disordered" evidence="1">
    <location>
        <begin position="1"/>
        <end position="181"/>
    </location>
</feature>
<feature type="compositionally biased region" description="Low complexity" evidence="1">
    <location>
        <begin position="121"/>
        <end position="158"/>
    </location>
</feature>
<evidence type="ECO:0000313" key="3">
    <source>
        <dbReference type="Proteomes" id="UP000410492"/>
    </source>
</evidence>
<protein>
    <submittedName>
        <fullName evidence="2">Uncharacterized protein</fullName>
    </submittedName>
</protein>
<feature type="compositionally biased region" description="Polar residues" evidence="1">
    <location>
        <begin position="103"/>
        <end position="115"/>
    </location>
</feature>
<feature type="compositionally biased region" description="Polar residues" evidence="1">
    <location>
        <begin position="398"/>
        <end position="410"/>
    </location>
</feature>
<feature type="compositionally biased region" description="Basic and acidic residues" evidence="1">
    <location>
        <begin position="44"/>
        <end position="55"/>
    </location>
</feature>
<proteinExistence type="predicted"/>
<dbReference type="PANTHER" id="PTHR34239:SF2">
    <property type="entry name" value="TRANSPOSABLE ELEMENT P TRANSPOSASE_THAP9 CONSERVED DOMAIN-CONTAINING PROTEIN"/>
    <property type="match status" value="1"/>
</dbReference>
<keyword evidence="3" id="KW-1185">Reference proteome</keyword>
<dbReference type="PANTHER" id="PTHR34239">
    <property type="entry name" value="APPLE DOMAIN-CONTAINING PROTEIN"/>
    <property type="match status" value="1"/>
</dbReference>
<dbReference type="EMBL" id="CAACVG010009463">
    <property type="protein sequence ID" value="VEN53370.1"/>
    <property type="molecule type" value="Genomic_DNA"/>
</dbReference>
<evidence type="ECO:0000313" key="2">
    <source>
        <dbReference type="EMBL" id="VEN53370.1"/>
    </source>
</evidence>
<sequence>MGKSKKRQRSRDNSEGRKLSRHELIKRMERLERLICERQSTSDWRSRSRSAERRGQRGRGRSRSPHSTGSRTPPGAYPGPSRVVTARDPSDHISRSRERRPHTTNSRKIQASSSRILPVTSSSRGLSMASASQGPSRASSSRELLRASSSHSPTASAPLRDGSPPPLSINNSPLPSPAVFEASSSPMIQNAGRSTDPVPLTNEGGNTGLNLTEVLGEVVVTEPPPAQNLSEPIALRWSRIAENGLPREVVEALLLKYPTPENCGQLRAIQLNPEVAAGMANDRLARDNFNADIQHQISRALCAVGRSLTLKLEENNLPSNLREEALTPLGDAGRLLANLLNRITVARRKLVIPTLNPNVRDVLAKTTATDLLFGSDISEQIKAAKSLHTTGKELRQTAVRSQTRGAFTTSKYKKPNEGASSKTSSLNRQGPVRRARPATKPQGRASREYRTTSRPQRR</sequence>
<reference evidence="2 3" key="1">
    <citation type="submission" date="2019-01" db="EMBL/GenBank/DDBJ databases">
        <authorList>
            <person name="Sayadi A."/>
        </authorList>
    </citation>
    <scope>NUCLEOTIDE SEQUENCE [LARGE SCALE GENOMIC DNA]</scope>
</reference>
<name>A0A653D099_CALMS</name>
<dbReference type="OrthoDB" id="6783633at2759"/>